<name>A0A1Y1W1M6_9FUNG</name>
<proteinExistence type="predicted"/>
<feature type="chain" id="PRO_5012598439" evidence="1">
    <location>
        <begin position="21"/>
        <end position="56"/>
    </location>
</feature>
<gene>
    <name evidence="2" type="ORF">DL89DRAFT_269257</name>
</gene>
<dbReference type="EMBL" id="MCFD01000012">
    <property type="protein sequence ID" value="ORX67443.1"/>
    <property type="molecule type" value="Genomic_DNA"/>
</dbReference>
<comment type="caution">
    <text evidence="2">The sequence shown here is derived from an EMBL/GenBank/DDBJ whole genome shotgun (WGS) entry which is preliminary data.</text>
</comment>
<accession>A0A1Y1W1M6</accession>
<keyword evidence="3" id="KW-1185">Reference proteome</keyword>
<feature type="signal peptide" evidence="1">
    <location>
        <begin position="1"/>
        <end position="20"/>
    </location>
</feature>
<protein>
    <submittedName>
        <fullName evidence="2">Uncharacterized protein</fullName>
    </submittedName>
</protein>
<dbReference type="Proteomes" id="UP000193922">
    <property type="component" value="Unassembled WGS sequence"/>
</dbReference>
<dbReference type="RefSeq" id="XP_040741330.1">
    <property type="nucleotide sequence ID" value="XM_040888221.1"/>
</dbReference>
<dbReference type="AlphaFoldDB" id="A0A1Y1W1M6"/>
<sequence>MDMAIVAMLAFNILLLLIISHHIPRQGHICHSNVVDETSYPVDGRPVGMQHRCWDM</sequence>
<evidence type="ECO:0000256" key="1">
    <source>
        <dbReference type="SAM" id="SignalP"/>
    </source>
</evidence>
<keyword evidence="1" id="KW-0732">Signal</keyword>
<dbReference type="GeneID" id="63804869"/>
<organism evidence="2 3">
    <name type="scientific">Linderina pennispora</name>
    <dbReference type="NCBI Taxonomy" id="61395"/>
    <lineage>
        <taxon>Eukaryota</taxon>
        <taxon>Fungi</taxon>
        <taxon>Fungi incertae sedis</taxon>
        <taxon>Zoopagomycota</taxon>
        <taxon>Kickxellomycotina</taxon>
        <taxon>Kickxellomycetes</taxon>
        <taxon>Kickxellales</taxon>
        <taxon>Kickxellaceae</taxon>
        <taxon>Linderina</taxon>
    </lineage>
</organism>
<reference evidence="2 3" key="1">
    <citation type="submission" date="2016-07" db="EMBL/GenBank/DDBJ databases">
        <title>Pervasive Adenine N6-methylation of Active Genes in Fungi.</title>
        <authorList>
            <consortium name="DOE Joint Genome Institute"/>
            <person name="Mondo S.J."/>
            <person name="Dannebaum R.O."/>
            <person name="Kuo R.C."/>
            <person name="Labutti K."/>
            <person name="Haridas S."/>
            <person name="Kuo A."/>
            <person name="Salamov A."/>
            <person name="Ahrendt S.R."/>
            <person name="Lipzen A."/>
            <person name="Sullivan W."/>
            <person name="Andreopoulos W.B."/>
            <person name="Clum A."/>
            <person name="Lindquist E."/>
            <person name="Daum C."/>
            <person name="Ramamoorthy G.K."/>
            <person name="Gryganskyi A."/>
            <person name="Culley D."/>
            <person name="Magnuson J.K."/>
            <person name="James T.Y."/>
            <person name="O'Malley M.A."/>
            <person name="Stajich J.E."/>
            <person name="Spatafora J.W."/>
            <person name="Visel A."/>
            <person name="Grigoriev I.V."/>
        </authorList>
    </citation>
    <scope>NUCLEOTIDE SEQUENCE [LARGE SCALE GENOMIC DNA]</scope>
    <source>
        <strain evidence="2 3">ATCC 12442</strain>
    </source>
</reference>
<evidence type="ECO:0000313" key="3">
    <source>
        <dbReference type="Proteomes" id="UP000193922"/>
    </source>
</evidence>
<evidence type="ECO:0000313" key="2">
    <source>
        <dbReference type="EMBL" id="ORX67443.1"/>
    </source>
</evidence>